<dbReference type="CDD" id="cd00190">
    <property type="entry name" value="Tryp_SPc"/>
    <property type="match status" value="1"/>
</dbReference>
<evidence type="ECO:0000256" key="3">
    <source>
        <dbReference type="RuleBase" id="RU363034"/>
    </source>
</evidence>
<dbReference type="Pfam" id="PF00089">
    <property type="entry name" value="Trypsin"/>
    <property type="match status" value="1"/>
</dbReference>
<evidence type="ECO:0000313" key="7">
    <source>
        <dbReference type="WBParaSite" id="L893_g31366.t1"/>
    </source>
</evidence>
<dbReference type="PROSITE" id="PS00135">
    <property type="entry name" value="TRYPSIN_SER"/>
    <property type="match status" value="1"/>
</dbReference>
<evidence type="ECO:0000259" key="5">
    <source>
        <dbReference type="PROSITE" id="PS50240"/>
    </source>
</evidence>
<name>A0A1I7ZZ47_9BILA</name>
<keyword evidence="4" id="KW-0732">Signal</keyword>
<dbReference type="InterPro" id="IPR033116">
    <property type="entry name" value="TRYPSIN_SER"/>
</dbReference>
<dbReference type="PANTHER" id="PTHR24256">
    <property type="entry name" value="TRYPTASE-RELATED"/>
    <property type="match status" value="1"/>
</dbReference>
<keyword evidence="6" id="KW-1185">Reference proteome</keyword>
<evidence type="ECO:0000256" key="1">
    <source>
        <dbReference type="ARBA" id="ARBA00023157"/>
    </source>
</evidence>
<dbReference type="SUPFAM" id="SSF50494">
    <property type="entry name" value="Trypsin-like serine proteases"/>
    <property type="match status" value="1"/>
</dbReference>
<keyword evidence="3" id="KW-0645">Protease</keyword>
<accession>A0A1I7ZZ47</accession>
<reference evidence="7" key="1">
    <citation type="submission" date="2016-11" db="UniProtKB">
        <authorList>
            <consortium name="WormBaseParasite"/>
        </authorList>
    </citation>
    <scope>IDENTIFICATION</scope>
</reference>
<keyword evidence="1" id="KW-1015">Disulfide bond</keyword>
<evidence type="ECO:0000256" key="2">
    <source>
        <dbReference type="ARBA" id="ARBA00024195"/>
    </source>
</evidence>
<dbReference type="InterPro" id="IPR018114">
    <property type="entry name" value="TRYPSIN_HIS"/>
</dbReference>
<dbReference type="AlphaFoldDB" id="A0A1I7ZZ47"/>
<dbReference type="GO" id="GO:0004252">
    <property type="term" value="F:serine-type endopeptidase activity"/>
    <property type="evidence" value="ECO:0007669"/>
    <property type="project" value="InterPro"/>
</dbReference>
<comment type="similarity">
    <text evidence="2">Belongs to the peptidase S1 family. CLIP subfamily.</text>
</comment>
<dbReference type="PROSITE" id="PS50240">
    <property type="entry name" value="TRYPSIN_DOM"/>
    <property type="match status" value="1"/>
</dbReference>
<dbReference type="WBParaSite" id="L893_g31366.t1">
    <property type="protein sequence ID" value="L893_g31366.t1"/>
    <property type="gene ID" value="L893_g31366"/>
</dbReference>
<dbReference type="Proteomes" id="UP000095287">
    <property type="component" value="Unplaced"/>
</dbReference>
<feature type="domain" description="Peptidase S1" evidence="5">
    <location>
        <begin position="31"/>
        <end position="284"/>
    </location>
</feature>
<dbReference type="InterPro" id="IPR051487">
    <property type="entry name" value="Ser/Thr_Proteases_Immune/Dev"/>
</dbReference>
<evidence type="ECO:0000313" key="6">
    <source>
        <dbReference type="Proteomes" id="UP000095287"/>
    </source>
</evidence>
<proteinExistence type="inferred from homology"/>
<keyword evidence="3" id="KW-0720">Serine protease</keyword>
<keyword evidence="3" id="KW-0378">Hydrolase</keyword>
<dbReference type="PRINTS" id="PR00722">
    <property type="entry name" value="CHYMOTRYPSIN"/>
</dbReference>
<dbReference type="PROSITE" id="PS00134">
    <property type="entry name" value="TRYPSIN_HIS"/>
    <property type="match status" value="1"/>
</dbReference>
<dbReference type="Gene3D" id="2.40.10.10">
    <property type="entry name" value="Trypsin-like serine proteases"/>
    <property type="match status" value="1"/>
</dbReference>
<dbReference type="InterPro" id="IPR001254">
    <property type="entry name" value="Trypsin_dom"/>
</dbReference>
<dbReference type="InterPro" id="IPR001314">
    <property type="entry name" value="Peptidase_S1A"/>
</dbReference>
<feature type="signal peptide" evidence="4">
    <location>
        <begin position="1"/>
        <end position="20"/>
    </location>
</feature>
<dbReference type="FunFam" id="2.40.10.10:FF:000068">
    <property type="entry name" value="transmembrane protease serine 2"/>
    <property type="match status" value="1"/>
</dbReference>
<dbReference type="GO" id="GO:0006508">
    <property type="term" value="P:proteolysis"/>
    <property type="evidence" value="ECO:0007669"/>
    <property type="project" value="UniProtKB-KW"/>
</dbReference>
<feature type="chain" id="PRO_5009314087" evidence="4">
    <location>
        <begin position="21"/>
        <end position="284"/>
    </location>
</feature>
<sequence>MSSLLLLAAAFFTFLPSFFTLDSGHTPTEGIIGGRHVNAGQFPFFVFFKYQMKKDGHVWPSFCGGSLISPRHVLTAAHCVVGMLMDPTPMAMAGSAHRNASESDAQWRKVKRVLVHPQYHNLVNDIAILEVDSPFALNSKVALAKIRRDDLPLLKFPTATLPGFGTYGVLDREPIDSEDLRSVTLWLYPWYYCHQVLAHITSGQICAGGAHIGSGPGDSGGPLVVYSTQGVFQIGLTSSGPIPKEDNGIDLMMHHQDTHPGRRLPVLLRGLRCFSGLHPGRLVL</sequence>
<dbReference type="InterPro" id="IPR009003">
    <property type="entry name" value="Peptidase_S1_PA"/>
</dbReference>
<organism evidence="6 7">
    <name type="scientific">Steinernema glaseri</name>
    <dbReference type="NCBI Taxonomy" id="37863"/>
    <lineage>
        <taxon>Eukaryota</taxon>
        <taxon>Metazoa</taxon>
        <taxon>Ecdysozoa</taxon>
        <taxon>Nematoda</taxon>
        <taxon>Chromadorea</taxon>
        <taxon>Rhabditida</taxon>
        <taxon>Tylenchina</taxon>
        <taxon>Panagrolaimomorpha</taxon>
        <taxon>Strongyloidoidea</taxon>
        <taxon>Steinernematidae</taxon>
        <taxon>Steinernema</taxon>
    </lineage>
</organism>
<dbReference type="SMART" id="SM00020">
    <property type="entry name" value="Tryp_SPc"/>
    <property type="match status" value="1"/>
</dbReference>
<protein>
    <submittedName>
        <fullName evidence="7">Peptidase S1 domain-containing protein</fullName>
    </submittedName>
</protein>
<evidence type="ECO:0000256" key="4">
    <source>
        <dbReference type="SAM" id="SignalP"/>
    </source>
</evidence>
<dbReference type="InterPro" id="IPR043504">
    <property type="entry name" value="Peptidase_S1_PA_chymotrypsin"/>
</dbReference>